<evidence type="ECO:0000313" key="2">
    <source>
        <dbReference type="Proteomes" id="UP001418222"/>
    </source>
</evidence>
<gene>
    <name evidence="1" type="ORF">KSP39_PZI015972</name>
</gene>
<accession>A0AAP0B834</accession>
<comment type="caution">
    <text evidence="1">The sequence shown here is derived from an EMBL/GenBank/DDBJ whole genome shotgun (WGS) entry which is preliminary data.</text>
</comment>
<proteinExistence type="predicted"/>
<dbReference type="AlphaFoldDB" id="A0AAP0B834"/>
<name>A0AAP0B834_9ASPA</name>
<evidence type="ECO:0000313" key="1">
    <source>
        <dbReference type="EMBL" id="KAK8933339.1"/>
    </source>
</evidence>
<reference evidence="1 2" key="1">
    <citation type="journal article" date="2022" name="Nat. Plants">
        <title>Genomes of leafy and leafless Platanthera orchids illuminate the evolution of mycoheterotrophy.</title>
        <authorList>
            <person name="Li M.H."/>
            <person name="Liu K.W."/>
            <person name="Li Z."/>
            <person name="Lu H.C."/>
            <person name="Ye Q.L."/>
            <person name="Zhang D."/>
            <person name="Wang J.Y."/>
            <person name="Li Y.F."/>
            <person name="Zhong Z.M."/>
            <person name="Liu X."/>
            <person name="Yu X."/>
            <person name="Liu D.K."/>
            <person name="Tu X.D."/>
            <person name="Liu B."/>
            <person name="Hao Y."/>
            <person name="Liao X.Y."/>
            <person name="Jiang Y.T."/>
            <person name="Sun W.H."/>
            <person name="Chen J."/>
            <person name="Chen Y.Q."/>
            <person name="Ai Y."/>
            <person name="Zhai J.W."/>
            <person name="Wu S.S."/>
            <person name="Zhou Z."/>
            <person name="Hsiao Y.Y."/>
            <person name="Wu W.L."/>
            <person name="Chen Y.Y."/>
            <person name="Lin Y.F."/>
            <person name="Hsu J.L."/>
            <person name="Li C.Y."/>
            <person name="Wang Z.W."/>
            <person name="Zhao X."/>
            <person name="Zhong W.Y."/>
            <person name="Ma X.K."/>
            <person name="Ma L."/>
            <person name="Huang J."/>
            <person name="Chen G.Z."/>
            <person name="Huang M.Z."/>
            <person name="Huang L."/>
            <person name="Peng D.H."/>
            <person name="Luo Y.B."/>
            <person name="Zou S.Q."/>
            <person name="Chen S.P."/>
            <person name="Lan S."/>
            <person name="Tsai W.C."/>
            <person name="Van de Peer Y."/>
            <person name="Liu Z.J."/>
        </authorList>
    </citation>
    <scope>NUCLEOTIDE SEQUENCE [LARGE SCALE GENOMIC DNA]</scope>
    <source>
        <strain evidence="1">Lor287</strain>
    </source>
</reference>
<sequence length="80" mass="8697">MFDTKLPGGMTILSPFSEESSLKKVVAVQSANCTAVQFAAIQTALQCSLLQCKLHCSAVCCMQTMQCSFNVFRNLLVIAF</sequence>
<dbReference type="Proteomes" id="UP001418222">
    <property type="component" value="Unassembled WGS sequence"/>
</dbReference>
<dbReference type="EMBL" id="JBBWWQ010000013">
    <property type="protein sequence ID" value="KAK8933339.1"/>
    <property type="molecule type" value="Genomic_DNA"/>
</dbReference>
<protein>
    <submittedName>
        <fullName evidence="1">Uncharacterized protein</fullName>
    </submittedName>
</protein>
<keyword evidence="2" id="KW-1185">Reference proteome</keyword>
<organism evidence="1 2">
    <name type="scientific">Platanthera zijinensis</name>
    <dbReference type="NCBI Taxonomy" id="2320716"/>
    <lineage>
        <taxon>Eukaryota</taxon>
        <taxon>Viridiplantae</taxon>
        <taxon>Streptophyta</taxon>
        <taxon>Embryophyta</taxon>
        <taxon>Tracheophyta</taxon>
        <taxon>Spermatophyta</taxon>
        <taxon>Magnoliopsida</taxon>
        <taxon>Liliopsida</taxon>
        <taxon>Asparagales</taxon>
        <taxon>Orchidaceae</taxon>
        <taxon>Orchidoideae</taxon>
        <taxon>Orchideae</taxon>
        <taxon>Orchidinae</taxon>
        <taxon>Platanthera</taxon>
    </lineage>
</organism>